<feature type="coiled-coil region" evidence="1">
    <location>
        <begin position="694"/>
        <end position="793"/>
    </location>
</feature>
<dbReference type="Proteomes" id="UP001314263">
    <property type="component" value="Unassembled WGS sequence"/>
</dbReference>
<feature type="coiled-coil region" evidence="1">
    <location>
        <begin position="817"/>
        <end position="851"/>
    </location>
</feature>
<feature type="region of interest" description="Disordered" evidence="2">
    <location>
        <begin position="345"/>
        <end position="425"/>
    </location>
</feature>
<evidence type="ECO:0000313" key="3">
    <source>
        <dbReference type="EMBL" id="CAK0771748.1"/>
    </source>
</evidence>
<feature type="compositionally biased region" description="Low complexity" evidence="2">
    <location>
        <begin position="1007"/>
        <end position="1041"/>
    </location>
</feature>
<accession>A0AAV1I350</accession>
<feature type="compositionally biased region" description="Low complexity" evidence="2">
    <location>
        <begin position="355"/>
        <end position="376"/>
    </location>
</feature>
<feature type="region of interest" description="Disordered" evidence="2">
    <location>
        <begin position="944"/>
        <end position="1041"/>
    </location>
</feature>
<proteinExistence type="predicted"/>
<feature type="coiled-coil region" evidence="1">
    <location>
        <begin position="559"/>
        <end position="609"/>
    </location>
</feature>
<evidence type="ECO:0000256" key="1">
    <source>
        <dbReference type="SAM" id="Coils"/>
    </source>
</evidence>
<dbReference type="EMBL" id="CAUYUE010000005">
    <property type="protein sequence ID" value="CAK0771748.1"/>
    <property type="molecule type" value="Genomic_DNA"/>
</dbReference>
<sequence>MHPLLQDYLASVQHSTALEQAHQLAQQALQQEIEDLHSSHAQAMAREQQLREAAAQELLSFKEVAAAQHTALTQQVMALTEQLQATLAQANAAADRGQALQAELEREASQRTSLEAQLAHSSAEQAAAQRLQPENGKEIDERAADVEAGLGARLAAAEEAGVGKDKQILQLRGQLHTLEAASAQQLHEEGAQLVKLQEQVQQLQSQLETQAASATEQLHVRDLQQGHIRELERQLQSQSAALAEERQKAREREAERAAALEGAHAEAESLRAQLAALQDAQAAESHAALIDSHARHSEALEQLQQEHEQEVTRLSGGAEADREHMHAVNAMLRTELSAALARLAAADSPPTASRPCSAPQQADSSAAAQHAACLPQPGAPDGSQKQENSDTAQPAAQATVSLSQTDGYSTRGKPEGRVHQTSLSHGPCLDRAGLGDASCRIRMTQRGSVNHAQQPQRALAEAAKEERAGCLEAPLPAQALGSNPIVVLATLAALQQHFRQQLASTHAARSADSAIYPHQLPNEEGSAAASVAKTGAQHEVAAAVQASEARLQDQHTQELAALEQRLHEELGAAQKHQKETYDIALGELAAKHQADVKRLKIEHERQMEEGFEDWGRQLKEALEEQHADEIQDLQLEHADEIAELNSQHKDAIEITSGRMQAQYAAGLELLEHQHTQGLAQMSTQLEQKLSQQLAQQHAQELAQMKIELESQLQERHAQNELVLRGTLAQEHAQELAEAQARLEAEHQGQQAAAEQALREQLAEEYAQELAQMRAQLEARLQEQHAASERLHEESKAKLALAQELAAEQHQVQLQEQADETAAVAQKYESQLQALRKELATLQRQQEAASLHSHPSTPRKAHAELVRLRQECGQLRADWADLLAQCQAASSELAAAKADNAALRQENLELAGELTEASRERHAKEDAHHMLHERCSELQDSIERLSRQGSAQGTPVRQHAGHAGGTAQPAQRPVNSQRASAASPREDLRPDSTASGYEAALSSGGVTPASSQGPSGSAEQAQQAGRASRSAAPAAAAGAGSRPGLHLQLEHAAAAGHLTHEDSSPDLAALEGHCPQCCRMESQMKHLQTQYEEQLAQLNADIKGDARALRISNQDLALTLRATGTAEQIEVLEAERDRLAALADDSIAELEAMKSENIHLSSGAVMHEEERHSFKSALAKLKGALQASAHALCK</sequence>
<organism evidence="3 4">
    <name type="scientific">Coccomyxa viridis</name>
    <dbReference type="NCBI Taxonomy" id="1274662"/>
    <lineage>
        <taxon>Eukaryota</taxon>
        <taxon>Viridiplantae</taxon>
        <taxon>Chlorophyta</taxon>
        <taxon>core chlorophytes</taxon>
        <taxon>Trebouxiophyceae</taxon>
        <taxon>Trebouxiophyceae incertae sedis</taxon>
        <taxon>Coccomyxaceae</taxon>
        <taxon>Coccomyxa</taxon>
    </lineage>
</organism>
<dbReference type="AlphaFoldDB" id="A0AAV1I350"/>
<name>A0AAV1I350_9CHLO</name>
<evidence type="ECO:0000256" key="2">
    <source>
        <dbReference type="SAM" id="MobiDB-lite"/>
    </source>
</evidence>
<comment type="caution">
    <text evidence="3">The sequence shown here is derived from an EMBL/GenBank/DDBJ whole genome shotgun (WGS) entry which is preliminary data.</text>
</comment>
<feature type="compositionally biased region" description="Polar residues" evidence="2">
    <location>
        <begin position="383"/>
        <end position="408"/>
    </location>
</feature>
<feature type="coiled-coil region" evidence="1">
    <location>
        <begin position="186"/>
        <end position="313"/>
    </location>
</feature>
<gene>
    <name evidence="3" type="ORF">CVIRNUC_003892</name>
</gene>
<protein>
    <submittedName>
        <fullName evidence="3">Uncharacterized protein</fullName>
    </submittedName>
</protein>
<feature type="coiled-coil region" evidence="1">
    <location>
        <begin position="87"/>
        <end position="117"/>
    </location>
</feature>
<reference evidence="3 4" key="1">
    <citation type="submission" date="2023-10" db="EMBL/GenBank/DDBJ databases">
        <authorList>
            <person name="Maclean D."/>
            <person name="Macfadyen A."/>
        </authorList>
    </citation>
    <scope>NUCLEOTIDE SEQUENCE [LARGE SCALE GENOMIC DNA]</scope>
</reference>
<keyword evidence="1" id="KW-0175">Coiled coil</keyword>
<evidence type="ECO:0000313" key="4">
    <source>
        <dbReference type="Proteomes" id="UP001314263"/>
    </source>
</evidence>
<keyword evidence="4" id="KW-1185">Reference proteome</keyword>